<evidence type="ECO:0000313" key="1">
    <source>
        <dbReference type="EnsemblMetazoa" id="AATE008119-PA.1"/>
    </source>
</evidence>
<name>A0A182IYU1_ANOAO</name>
<protein>
    <submittedName>
        <fullName evidence="1">Uncharacterized protein</fullName>
    </submittedName>
</protein>
<dbReference type="VEuPathDB" id="VectorBase:AATE008119"/>
<accession>A0A182IYU1</accession>
<proteinExistence type="predicted"/>
<dbReference type="EMBL" id="AXCP01009367">
    <property type="status" value="NOT_ANNOTATED_CDS"/>
    <property type="molecule type" value="Genomic_DNA"/>
</dbReference>
<dbReference type="EnsemblMetazoa" id="AATE008119-RA">
    <property type="protein sequence ID" value="AATE008119-PA.1"/>
    <property type="gene ID" value="AATE008119"/>
</dbReference>
<reference evidence="1" key="1">
    <citation type="submission" date="2022-08" db="UniProtKB">
        <authorList>
            <consortium name="EnsemblMetazoa"/>
        </authorList>
    </citation>
    <scope>IDENTIFICATION</scope>
    <source>
        <strain evidence="1">EBRO</strain>
    </source>
</reference>
<dbReference type="AlphaFoldDB" id="A0A182IYU1"/>
<organism evidence="1">
    <name type="scientific">Anopheles atroparvus</name>
    <name type="common">European mosquito</name>
    <dbReference type="NCBI Taxonomy" id="41427"/>
    <lineage>
        <taxon>Eukaryota</taxon>
        <taxon>Metazoa</taxon>
        <taxon>Ecdysozoa</taxon>
        <taxon>Arthropoda</taxon>
        <taxon>Hexapoda</taxon>
        <taxon>Insecta</taxon>
        <taxon>Pterygota</taxon>
        <taxon>Neoptera</taxon>
        <taxon>Endopterygota</taxon>
        <taxon>Diptera</taxon>
        <taxon>Nematocera</taxon>
        <taxon>Culicoidea</taxon>
        <taxon>Culicidae</taxon>
        <taxon>Anophelinae</taxon>
        <taxon>Anopheles</taxon>
    </lineage>
</organism>
<sequence>MQALTEARQNAEFDETVRPHVQFVRRARMSNAMIVELKPETKGSELEVVRQALLTAMGEETNVKALVPMEELACHGVDASASREEFARAASKALDMELEGKDILLTQARDGSSSAYFRVPLCYRSNHPAISGNANWRVSEEYNGSDHNALRYFIGTPQQEKRWRKNEYKFNGKRWNEAKFDKAAFIEGLHWSELNNREQDADSMRAMLSQACDTSMPR</sequence>